<proteinExistence type="predicted"/>
<dbReference type="EMBL" id="GL349467">
    <property type="protein sequence ID" value="KNC51445.1"/>
    <property type="molecule type" value="Genomic_DNA"/>
</dbReference>
<dbReference type="AlphaFoldDB" id="A0A0L0DGV7"/>
<feature type="chain" id="PRO_5005537511" evidence="3">
    <location>
        <begin position="41"/>
        <end position="615"/>
    </location>
</feature>
<evidence type="ECO:0000256" key="2">
    <source>
        <dbReference type="SAM" id="Phobius"/>
    </source>
</evidence>
<gene>
    <name evidence="4" type="ORF">AMSG_07640</name>
</gene>
<reference evidence="4 5" key="1">
    <citation type="submission" date="2010-05" db="EMBL/GenBank/DDBJ databases">
        <title>The Genome Sequence of Thecamonas trahens ATCC 50062.</title>
        <authorList>
            <consortium name="The Broad Institute Genome Sequencing Platform"/>
            <person name="Russ C."/>
            <person name="Cuomo C."/>
            <person name="Shea T."/>
            <person name="Young S.K."/>
            <person name="Zeng Q."/>
            <person name="Koehrsen M."/>
            <person name="Haas B."/>
            <person name="Borodovsky M."/>
            <person name="Guigo R."/>
            <person name="Alvarado L."/>
            <person name="Berlin A."/>
            <person name="Bochicchio J."/>
            <person name="Borenstein D."/>
            <person name="Chapman S."/>
            <person name="Chen Z."/>
            <person name="Freedman E."/>
            <person name="Gellesch M."/>
            <person name="Goldberg J."/>
            <person name="Griggs A."/>
            <person name="Gujja S."/>
            <person name="Heilman E."/>
            <person name="Heiman D."/>
            <person name="Hepburn T."/>
            <person name="Howarth C."/>
            <person name="Jen D."/>
            <person name="Larson L."/>
            <person name="Mehta T."/>
            <person name="Park D."/>
            <person name="Pearson M."/>
            <person name="Roberts A."/>
            <person name="Saif S."/>
            <person name="Shenoy N."/>
            <person name="Sisk P."/>
            <person name="Stolte C."/>
            <person name="Sykes S."/>
            <person name="Thomson T."/>
            <person name="Walk T."/>
            <person name="White J."/>
            <person name="Yandava C."/>
            <person name="Burger G."/>
            <person name="Gray M.W."/>
            <person name="Holland P.W.H."/>
            <person name="King N."/>
            <person name="Lang F.B.F."/>
            <person name="Roger A.J."/>
            <person name="Ruiz-Trillo I."/>
            <person name="Lander E."/>
            <person name="Nusbaum C."/>
        </authorList>
    </citation>
    <scope>NUCLEOTIDE SEQUENCE [LARGE SCALE GENOMIC DNA]</scope>
    <source>
        <strain evidence="4 5">ATCC 50062</strain>
    </source>
</reference>
<accession>A0A0L0DGV7</accession>
<dbReference type="SUPFAM" id="SSF75011">
    <property type="entry name" value="3-carboxy-cis,cis-mucoante lactonizing enzyme"/>
    <property type="match status" value="1"/>
</dbReference>
<feature type="transmembrane region" description="Helical" evidence="2">
    <location>
        <begin position="553"/>
        <end position="575"/>
    </location>
</feature>
<feature type="compositionally biased region" description="Acidic residues" evidence="1">
    <location>
        <begin position="595"/>
        <end position="608"/>
    </location>
</feature>
<dbReference type="Proteomes" id="UP000054408">
    <property type="component" value="Unassembled WGS sequence"/>
</dbReference>
<keyword evidence="3" id="KW-0732">Signal</keyword>
<evidence type="ECO:0000313" key="5">
    <source>
        <dbReference type="Proteomes" id="UP000054408"/>
    </source>
</evidence>
<protein>
    <submittedName>
        <fullName evidence="4">Uncharacterized protein</fullName>
    </submittedName>
</protein>
<organism evidence="4 5">
    <name type="scientific">Thecamonas trahens ATCC 50062</name>
    <dbReference type="NCBI Taxonomy" id="461836"/>
    <lineage>
        <taxon>Eukaryota</taxon>
        <taxon>Apusozoa</taxon>
        <taxon>Apusomonadida</taxon>
        <taxon>Apusomonadidae</taxon>
        <taxon>Thecamonas</taxon>
    </lineage>
</organism>
<keyword evidence="2" id="KW-0472">Membrane</keyword>
<name>A0A0L0DGV7_THETB</name>
<keyword evidence="5" id="KW-1185">Reference proteome</keyword>
<dbReference type="GeneID" id="25566512"/>
<evidence type="ECO:0000256" key="1">
    <source>
        <dbReference type="SAM" id="MobiDB-lite"/>
    </source>
</evidence>
<dbReference type="PANTHER" id="PTHR36220:SF1">
    <property type="entry name" value="GAMMA TUBULIN COMPLEX COMPONENT C-TERMINAL DOMAIN-CONTAINING PROTEIN"/>
    <property type="match status" value="1"/>
</dbReference>
<keyword evidence="2" id="KW-1133">Transmembrane helix</keyword>
<evidence type="ECO:0000313" key="4">
    <source>
        <dbReference type="EMBL" id="KNC51445.1"/>
    </source>
</evidence>
<dbReference type="RefSeq" id="XP_013756107.1">
    <property type="nucleotide sequence ID" value="XM_013900653.1"/>
</dbReference>
<evidence type="ECO:0000256" key="3">
    <source>
        <dbReference type="SAM" id="SignalP"/>
    </source>
</evidence>
<feature type="signal peptide" evidence="3">
    <location>
        <begin position="1"/>
        <end position="40"/>
    </location>
</feature>
<feature type="region of interest" description="Disordered" evidence="1">
    <location>
        <begin position="594"/>
        <end position="615"/>
    </location>
</feature>
<keyword evidence="2" id="KW-0812">Transmembrane</keyword>
<sequence>MRKLAWGRAAGGVSASSRSVGLLLLAVTAVVLAMASGGEAVRSDASTVLEQPDSPWALPEWNPTRMFGKGLALAADVNVLAVGEAATLAMPGRTWVYELDAATGGWEMIGNLTTSAVEKDGFGFSLAMTATASRLVVGAHRDGEGTSVFATSEGCVYVFSRHDADASGSKYGPAPDQVLRLPHPAPRDHLGFQVAVTPDGSRIFAMSMYLFCEPTHNSCKDAYTANATNRGIHVWDYDSGVGEYVYSAKIQTFEPELSLTNETLLHSHAGQPFGVSPDGNTVVIKSYDEAYVQANGDSVGNLYAPLLPTLVRRYTYAAGSGWTEAAPLRAPTAKLASQNYGSAIMMDAALGEWYVSAPRNDSTVFRYDAAGGVVQTFAEGNAALYDVSGLGDCNEYVQPWKTDGSYFGQDMALSPNGQMMAIGAPFGVEAETGKGQTYLYTRNVGVSDNIWIKREVFKSSFAFSYHRSGFLDVTFNASGDGYDPAIQQSVMDEFGLDVELNNEVLAIGAKGLNKVYVWSQLSGYLALPPPPPPPPPAAAPIPPPPPPPSGGSIALALILGLVGIAIFLIIMFFALRFGIRAYFRRKYGAGKDLDDGGTLDDASPDDASPDNGLAN</sequence>
<dbReference type="PANTHER" id="PTHR36220">
    <property type="entry name" value="UNNAMED PRODUCT"/>
    <property type="match status" value="1"/>
</dbReference>